<feature type="transmembrane region" description="Helical" evidence="1">
    <location>
        <begin position="197"/>
        <end position="216"/>
    </location>
</feature>
<name>A0A196SID1_BLAHN</name>
<dbReference type="OrthoDB" id="10412124at2759"/>
<dbReference type="EMBL" id="LXWW01000121">
    <property type="protein sequence ID" value="OAO15704.1"/>
    <property type="molecule type" value="Genomic_DNA"/>
</dbReference>
<sequence length="335" mass="38465">MHLFHRSKGTLPYRDTKEQSKVDPRCSLFQQALTVCLRFCEAYGSVIAYYGAAIGALGASIVIPILNEFEGGCKYPYLSEVARNGVGWLLFFLGTLAGWIPWVIFSWNYYKVFNLYSVSIEDEGKKNCFLFFQKVVLVCNALSALGMHATAFFDMGHYPMTHEYSVVLFAVPLVLVMIINCVDMIKYVGERDTKKILFRLMLIVGAFGGIAGFTLLGRIEHCKSVVITLEECLHLTSEQECYKYIDAYNDGWTVLRNYPRCRVMHFWRGFMEFVAVTFFAEYLCQLYYDRNTVQHLLFKKYGILPTNSYVVKELSAEDEEMVNELSPSIRSDMHV</sequence>
<dbReference type="Pfam" id="PF10277">
    <property type="entry name" value="Frag1"/>
    <property type="match status" value="1"/>
</dbReference>
<dbReference type="AlphaFoldDB" id="A0A196SID1"/>
<dbReference type="InterPro" id="IPR019402">
    <property type="entry name" value="CWH43_N"/>
</dbReference>
<comment type="caution">
    <text evidence="3">The sequence shown here is derived from an EMBL/GenBank/DDBJ whole genome shotgun (WGS) entry which is preliminary data.</text>
</comment>
<evidence type="ECO:0000313" key="4">
    <source>
        <dbReference type="Proteomes" id="UP000078348"/>
    </source>
</evidence>
<gene>
    <name evidence="3" type="ORF">AV274_2554</name>
</gene>
<proteinExistence type="predicted"/>
<feature type="transmembrane region" description="Helical" evidence="1">
    <location>
        <begin position="164"/>
        <end position="185"/>
    </location>
</feature>
<feature type="transmembrane region" description="Helical" evidence="1">
    <location>
        <begin position="131"/>
        <end position="152"/>
    </location>
</feature>
<feature type="transmembrane region" description="Helical" evidence="1">
    <location>
        <begin position="86"/>
        <end position="110"/>
    </location>
</feature>
<feature type="transmembrane region" description="Helical" evidence="1">
    <location>
        <begin position="47"/>
        <end position="66"/>
    </location>
</feature>
<accession>A0A196SID1</accession>
<keyword evidence="1" id="KW-1133">Transmembrane helix</keyword>
<dbReference type="Proteomes" id="UP000078348">
    <property type="component" value="Unassembled WGS sequence"/>
</dbReference>
<evidence type="ECO:0000313" key="3">
    <source>
        <dbReference type="EMBL" id="OAO15704.1"/>
    </source>
</evidence>
<keyword evidence="1" id="KW-0472">Membrane</keyword>
<reference evidence="3 4" key="1">
    <citation type="submission" date="2016-05" db="EMBL/GenBank/DDBJ databases">
        <title>Nuclear genome of Blastocystis sp. subtype 1 NandII.</title>
        <authorList>
            <person name="Gentekaki E."/>
            <person name="Curtis B."/>
            <person name="Stairs C."/>
            <person name="Eme L."/>
            <person name="Herman E."/>
            <person name="Klimes V."/>
            <person name="Arias M.C."/>
            <person name="Elias M."/>
            <person name="Hilliou F."/>
            <person name="Klute M."/>
            <person name="Malik S.-B."/>
            <person name="Pightling A."/>
            <person name="Rachubinski R."/>
            <person name="Salas D."/>
            <person name="Schlacht A."/>
            <person name="Suga H."/>
            <person name="Archibald J."/>
            <person name="Ball S.G."/>
            <person name="Clark G."/>
            <person name="Dacks J."/>
            <person name="Van Der Giezen M."/>
            <person name="Tsaousis A."/>
            <person name="Roger A."/>
        </authorList>
    </citation>
    <scope>NUCLEOTIDE SEQUENCE [LARGE SCALE GENOMIC DNA]</scope>
    <source>
        <strain evidence="4">ATCC 50177 / NandII</strain>
    </source>
</reference>
<protein>
    <recommendedName>
        <fullName evidence="2">CWH43-like N-terminal domain-containing protein</fullName>
    </recommendedName>
</protein>
<feature type="domain" description="CWH43-like N-terminal" evidence="2">
    <location>
        <begin position="70"/>
        <end position="289"/>
    </location>
</feature>
<evidence type="ECO:0000259" key="2">
    <source>
        <dbReference type="Pfam" id="PF10277"/>
    </source>
</evidence>
<evidence type="ECO:0000256" key="1">
    <source>
        <dbReference type="SAM" id="Phobius"/>
    </source>
</evidence>
<keyword evidence="1" id="KW-0812">Transmembrane</keyword>
<keyword evidence="4" id="KW-1185">Reference proteome</keyword>
<organism evidence="3 4">
    <name type="scientific">Blastocystis sp. subtype 1 (strain ATCC 50177 / NandII)</name>
    <dbReference type="NCBI Taxonomy" id="478820"/>
    <lineage>
        <taxon>Eukaryota</taxon>
        <taxon>Sar</taxon>
        <taxon>Stramenopiles</taxon>
        <taxon>Bigyra</taxon>
        <taxon>Opalozoa</taxon>
        <taxon>Opalinata</taxon>
        <taxon>Blastocystidae</taxon>
        <taxon>Blastocystis</taxon>
    </lineage>
</organism>